<sequence length="69" mass="7728">MAPHRRFGGHNISLRRKNNDLRGLKSWVGLSISLTESNMTGLIWIIVTVILVASEICGRGTGYDSEYHE</sequence>
<evidence type="ECO:0000256" key="1">
    <source>
        <dbReference type="SAM" id="Phobius"/>
    </source>
</evidence>
<evidence type="ECO:0000313" key="3">
    <source>
        <dbReference type="Proteomes" id="UP000594263"/>
    </source>
</evidence>
<keyword evidence="1" id="KW-0812">Transmembrane</keyword>
<evidence type="ECO:0000313" key="2">
    <source>
        <dbReference type="EnsemblPlants" id="Kaladp0040s0136.1.v1.1"/>
    </source>
</evidence>
<reference evidence="2" key="1">
    <citation type="submission" date="2021-01" db="UniProtKB">
        <authorList>
            <consortium name="EnsemblPlants"/>
        </authorList>
    </citation>
    <scope>IDENTIFICATION</scope>
</reference>
<accession>A0A7N0ZVA8</accession>
<organism evidence="2 3">
    <name type="scientific">Kalanchoe fedtschenkoi</name>
    <name type="common">Lavender scallops</name>
    <name type="synonym">South American air plant</name>
    <dbReference type="NCBI Taxonomy" id="63787"/>
    <lineage>
        <taxon>Eukaryota</taxon>
        <taxon>Viridiplantae</taxon>
        <taxon>Streptophyta</taxon>
        <taxon>Embryophyta</taxon>
        <taxon>Tracheophyta</taxon>
        <taxon>Spermatophyta</taxon>
        <taxon>Magnoliopsida</taxon>
        <taxon>eudicotyledons</taxon>
        <taxon>Gunneridae</taxon>
        <taxon>Pentapetalae</taxon>
        <taxon>Saxifragales</taxon>
        <taxon>Crassulaceae</taxon>
        <taxon>Kalanchoe</taxon>
    </lineage>
</organism>
<keyword evidence="1" id="KW-0472">Membrane</keyword>
<dbReference type="Proteomes" id="UP000594263">
    <property type="component" value="Unplaced"/>
</dbReference>
<keyword evidence="3" id="KW-1185">Reference proteome</keyword>
<keyword evidence="1" id="KW-1133">Transmembrane helix</keyword>
<feature type="transmembrane region" description="Helical" evidence="1">
    <location>
        <begin position="41"/>
        <end position="58"/>
    </location>
</feature>
<proteinExistence type="predicted"/>
<name>A0A7N0ZVA8_KALFE</name>
<dbReference type="Gramene" id="Kaladp0040s0136.1.v1.1">
    <property type="protein sequence ID" value="Kaladp0040s0136.1.v1.1"/>
    <property type="gene ID" value="Kaladp0040s0136.v1.1"/>
</dbReference>
<protein>
    <submittedName>
        <fullName evidence="2">Uncharacterized protein</fullName>
    </submittedName>
</protein>
<dbReference type="EnsemblPlants" id="Kaladp0040s0136.1.v1.1">
    <property type="protein sequence ID" value="Kaladp0040s0136.1.v1.1"/>
    <property type="gene ID" value="Kaladp0040s0136.v1.1"/>
</dbReference>
<dbReference type="AlphaFoldDB" id="A0A7N0ZVA8"/>